<evidence type="ECO:0000256" key="3">
    <source>
        <dbReference type="ARBA" id="ARBA00022448"/>
    </source>
</evidence>
<dbReference type="Gene3D" id="1.20.1250.20">
    <property type="entry name" value="MFS general substrate transporter like domains"/>
    <property type="match status" value="1"/>
</dbReference>
<organism evidence="11 12">
    <name type="scientific">Arthrobacter terricola</name>
    <dbReference type="NCBI Taxonomy" id="2547396"/>
    <lineage>
        <taxon>Bacteria</taxon>
        <taxon>Bacillati</taxon>
        <taxon>Actinomycetota</taxon>
        <taxon>Actinomycetes</taxon>
        <taxon>Micrococcales</taxon>
        <taxon>Micrococcaceae</taxon>
        <taxon>Arthrobacter</taxon>
    </lineage>
</organism>
<feature type="transmembrane region" description="Helical" evidence="9">
    <location>
        <begin position="197"/>
        <end position="217"/>
    </location>
</feature>
<evidence type="ECO:0000256" key="2">
    <source>
        <dbReference type="ARBA" id="ARBA00008537"/>
    </source>
</evidence>
<accession>A0A4R5K5S1</accession>
<keyword evidence="6 9" id="KW-1133">Transmembrane helix</keyword>
<dbReference type="InterPro" id="IPR011701">
    <property type="entry name" value="MFS"/>
</dbReference>
<dbReference type="InterPro" id="IPR020846">
    <property type="entry name" value="MFS_dom"/>
</dbReference>
<evidence type="ECO:0000256" key="8">
    <source>
        <dbReference type="SAM" id="MobiDB-lite"/>
    </source>
</evidence>
<dbReference type="PANTHER" id="PTHR42718:SF9">
    <property type="entry name" value="MAJOR FACILITATOR SUPERFAMILY MULTIDRUG TRANSPORTER MFSC"/>
    <property type="match status" value="1"/>
</dbReference>
<feature type="transmembrane region" description="Helical" evidence="9">
    <location>
        <begin position="463"/>
        <end position="485"/>
    </location>
</feature>
<evidence type="ECO:0000256" key="1">
    <source>
        <dbReference type="ARBA" id="ARBA00004651"/>
    </source>
</evidence>
<dbReference type="NCBIfam" id="TIGR00711">
    <property type="entry name" value="efflux_EmrB"/>
    <property type="match status" value="1"/>
</dbReference>
<dbReference type="SUPFAM" id="SSF103473">
    <property type="entry name" value="MFS general substrate transporter"/>
    <property type="match status" value="1"/>
</dbReference>
<name>A0A4R5K5S1_9MICC</name>
<dbReference type="OrthoDB" id="102502at2"/>
<sequence>MTEQLSSGAAPHATASPTGWGKLWREPARPDWIRRRPGAPWLVVATVCIGAFMGQLDASIVTLAVPSIRSDMNASLAQVEWVALIYLLVLVGSISAVGRLADMVGRKLLYTYGFGLFTLASLGCALAPDITWLLVARAVQAVGAAMLQANSVALIRTSMPVGKLGKAIGLQGAAQAIGLAMGPSVGGLLIGLGGWRWVFFVNIPAGIIGLLLGWFLLPRTHVKAPRARLDWPGLLALMPAVGTLLLALSEASRLGFGNLTVLGLLAAALILFVVFVLRERRAKHPLVDLSLFSSGTFTRGVTTGLLGYLVLFGVLFVTPLHLESEYFLPPAQAGLILTVLPVALGLVAPVAGLLADRLGARLPASAGMGLVAAALALLVFSSHDLWVTAGALAAMGLGLGLFTPANNASVAAAGHDHQAGMVSGVLNMTRGIGTSLGVALGAAAYSLANALGASAEAPAVSGLGFRMAVALFAVLAVSAAALSFLGRRARPQVVPDAPDRSEPG</sequence>
<evidence type="ECO:0000256" key="4">
    <source>
        <dbReference type="ARBA" id="ARBA00022475"/>
    </source>
</evidence>
<feature type="transmembrane region" description="Helical" evidence="9">
    <location>
        <begin position="134"/>
        <end position="155"/>
    </location>
</feature>
<dbReference type="PRINTS" id="PR01036">
    <property type="entry name" value="TCRTETB"/>
</dbReference>
<feature type="transmembrane region" description="Helical" evidence="9">
    <location>
        <begin position="386"/>
        <end position="410"/>
    </location>
</feature>
<feature type="transmembrane region" description="Helical" evidence="9">
    <location>
        <begin position="334"/>
        <end position="355"/>
    </location>
</feature>
<feature type="transmembrane region" description="Helical" evidence="9">
    <location>
        <begin position="167"/>
        <end position="191"/>
    </location>
</feature>
<feature type="transmembrane region" description="Helical" evidence="9">
    <location>
        <begin position="431"/>
        <end position="451"/>
    </location>
</feature>
<dbReference type="InterPro" id="IPR005829">
    <property type="entry name" value="Sugar_transporter_CS"/>
</dbReference>
<feature type="transmembrane region" description="Helical" evidence="9">
    <location>
        <begin position="81"/>
        <end position="101"/>
    </location>
</feature>
<evidence type="ECO:0000256" key="7">
    <source>
        <dbReference type="ARBA" id="ARBA00023136"/>
    </source>
</evidence>
<comment type="similarity">
    <text evidence="2">Belongs to the major facilitator superfamily. EmrB family.</text>
</comment>
<dbReference type="CDD" id="cd17321">
    <property type="entry name" value="MFS_MMR_MDR_like"/>
    <property type="match status" value="1"/>
</dbReference>
<dbReference type="GO" id="GO:0005886">
    <property type="term" value="C:plasma membrane"/>
    <property type="evidence" value="ECO:0007669"/>
    <property type="project" value="UniProtKB-SubCell"/>
</dbReference>
<gene>
    <name evidence="11" type="ORF">E1809_24975</name>
</gene>
<dbReference type="PROSITE" id="PS50850">
    <property type="entry name" value="MFS"/>
    <property type="match status" value="1"/>
</dbReference>
<feature type="transmembrane region" description="Helical" evidence="9">
    <location>
        <begin position="297"/>
        <end position="322"/>
    </location>
</feature>
<dbReference type="AlphaFoldDB" id="A0A4R5K5S1"/>
<dbReference type="Proteomes" id="UP000295511">
    <property type="component" value="Unassembled WGS sequence"/>
</dbReference>
<feature type="transmembrane region" description="Helical" evidence="9">
    <location>
        <begin position="108"/>
        <end position="128"/>
    </location>
</feature>
<dbReference type="GO" id="GO:0022857">
    <property type="term" value="F:transmembrane transporter activity"/>
    <property type="evidence" value="ECO:0007669"/>
    <property type="project" value="InterPro"/>
</dbReference>
<feature type="region of interest" description="Disordered" evidence="8">
    <location>
        <begin position="1"/>
        <end position="23"/>
    </location>
</feature>
<feature type="transmembrane region" description="Helical" evidence="9">
    <location>
        <begin position="39"/>
        <end position="61"/>
    </location>
</feature>
<feature type="transmembrane region" description="Helical" evidence="9">
    <location>
        <begin position="229"/>
        <end position="248"/>
    </location>
</feature>
<evidence type="ECO:0000256" key="5">
    <source>
        <dbReference type="ARBA" id="ARBA00022692"/>
    </source>
</evidence>
<protein>
    <submittedName>
        <fullName evidence="11">DHA2 family efflux MFS transporter permease subunit</fullName>
    </submittedName>
</protein>
<evidence type="ECO:0000313" key="12">
    <source>
        <dbReference type="Proteomes" id="UP000295511"/>
    </source>
</evidence>
<dbReference type="PROSITE" id="PS00216">
    <property type="entry name" value="SUGAR_TRANSPORT_1"/>
    <property type="match status" value="1"/>
</dbReference>
<dbReference type="RefSeq" id="WP_133206938.1">
    <property type="nucleotide sequence ID" value="NZ_SMRU01000053.1"/>
</dbReference>
<feature type="transmembrane region" description="Helical" evidence="9">
    <location>
        <begin position="254"/>
        <end position="277"/>
    </location>
</feature>
<dbReference type="InterPro" id="IPR004638">
    <property type="entry name" value="EmrB-like"/>
</dbReference>
<evidence type="ECO:0000256" key="6">
    <source>
        <dbReference type="ARBA" id="ARBA00022989"/>
    </source>
</evidence>
<dbReference type="Gene3D" id="1.20.1720.10">
    <property type="entry name" value="Multidrug resistance protein D"/>
    <property type="match status" value="1"/>
</dbReference>
<comment type="caution">
    <text evidence="11">The sequence shown here is derived from an EMBL/GenBank/DDBJ whole genome shotgun (WGS) entry which is preliminary data.</text>
</comment>
<keyword evidence="12" id="KW-1185">Reference proteome</keyword>
<feature type="domain" description="Major facilitator superfamily (MFS) profile" evidence="10">
    <location>
        <begin position="43"/>
        <end position="491"/>
    </location>
</feature>
<comment type="subcellular location">
    <subcellularLocation>
        <location evidence="1">Cell membrane</location>
        <topology evidence="1">Multi-pass membrane protein</topology>
    </subcellularLocation>
</comment>
<evidence type="ECO:0000259" key="10">
    <source>
        <dbReference type="PROSITE" id="PS50850"/>
    </source>
</evidence>
<dbReference type="EMBL" id="SMRU01000053">
    <property type="protein sequence ID" value="TDF87364.1"/>
    <property type="molecule type" value="Genomic_DNA"/>
</dbReference>
<dbReference type="InterPro" id="IPR036259">
    <property type="entry name" value="MFS_trans_sf"/>
</dbReference>
<dbReference type="PANTHER" id="PTHR42718">
    <property type="entry name" value="MAJOR FACILITATOR SUPERFAMILY MULTIDRUG TRANSPORTER MFSC"/>
    <property type="match status" value="1"/>
</dbReference>
<dbReference type="Pfam" id="PF07690">
    <property type="entry name" value="MFS_1"/>
    <property type="match status" value="2"/>
</dbReference>
<proteinExistence type="inferred from homology"/>
<keyword evidence="5 9" id="KW-0812">Transmembrane</keyword>
<keyword evidence="7 9" id="KW-0472">Membrane</keyword>
<evidence type="ECO:0000313" key="11">
    <source>
        <dbReference type="EMBL" id="TDF87364.1"/>
    </source>
</evidence>
<keyword evidence="4" id="KW-1003">Cell membrane</keyword>
<feature type="transmembrane region" description="Helical" evidence="9">
    <location>
        <begin position="362"/>
        <end position="380"/>
    </location>
</feature>
<keyword evidence="3" id="KW-0813">Transport</keyword>
<reference evidence="11 12" key="1">
    <citation type="submission" date="2019-03" db="EMBL/GenBank/DDBJ databases">
        <title>Whole genome sequence of Arthrobacter sp JH1-1.</title>
        <authorList>
            <person name="Trinh H.N."/>
        </authorList>
    </citation>
    <scope>NUCLEOTIDE SEQUENCE [LARGE SCALE GENOMIC DNA]</scope>
    <source>
        <strain evidence="11 12">JH1-1</strain>
    </source>
</reference>
<evidence type="ECO:0000256" key="9">
    <source>
        <dbReference type="SAM" id="Phobius"/>
    </source>
</evidence>